<accession>A0ACC0TRM4</accession>
<sequence length="144" mass="16647">SPWSRRPRPVLILCFPFTIPSLVLHHSHCPHITSFCHHPSVAHSCHRRHLSLVHLHHRSARPNGPSPSPSLSSRRLCFTHLRHHVYTHRHRPCILSPAHLGLSFTRRALSSTTGRRPCFAHDCHKRFLTPTLAHHHLCRMQFST</sequence>
<feature type="non-terminal residue" evidence="1">
    <location>
        <position position="144"/>
    </location>
</feature>
<dbReference type="Proteomes" id="UP001207468">
    <property type="component" value="Unassembled WGS sequence"/>
</dbReference>
<keyword evidence="2" id="KW-1185">Reference proteome</keyword>
<protein>
    <submittedName>
        <fullName evidence="1">Uncharacterized protein</fullName>
    </submittedName>
</protein>
<proteinExistence type="predicted"/>
<organism evidence="1 2">
    <name type="scientific">Russula earlei</name>
    <dbReference type="NCBI Taxonomy" id="71964"/>
    <lineage>
        <taxon>Eukaryota</taxon>
        <taxon>Fungi</taxon>
        <taxon>Dikarya</taxon>
        <taxon>Basidiomycota</taxon>
        <taxon>Agaricomycotina</taxon>
        <taxon>Agaricomycetes</taxon>
        <taxon>Russulales</taxon>
        <taxon>Russulaceae</taxon>
        <taxon>Russula</taxon>
    </lineage>
</organism>
<name>A0ACC0TRM4_9AGAM</name>
<evidence type="ECO:0000313" key="2">
    <source>
        <dbReference type="Proteomes" id="UP001207468"/>
    </source>
</evidence>
<reference evidence="1" key="1">
    <citation type="submission" date="2021-03" db="EMBL/GenBank/DDBJ databases">
        <title>Evolutionary priming and transition to the ectomycorrhizal habit in an iconic lineage of mushroom-forming fungi: is preadaptation a requirement?</title>
        <authorList>
            <consortium name="DOE Joint Genome Institute"/>
            <person name="Looney B.P."/>
            <person name="Miyauchi S."/>
            <person name="Morin E."/>
            <person name="Drula E."/>
            <person name="Courty P.E."/>
            <person name="Chicoki N."/>
            <person name="Fauchery L."/>
            <person name="Kohler A."/>
            <person name="Kuo A."/>
            <person name="LaButti K."/>
            <person name="Pangilinan J."/>
            <person name="Lipzen A."/>
            <person name="Riley R."/>
            <person name="Andreopoulos W."/>
            <person name="He G."/>
            <person name="Johnson J."/>
            <person name="Barry K.W."/>
            <person name="Grigoriev I.V."/>
            <person name="Nagy L."/>
            <person name="Hibbett D."/>
            <person name="Henrissat B."/>
            <person name="Matheny P.B."/>
            <person name="Labbe J."/>
            <person name="Martin A.F."/>
        </authorList>
    </citation>
    <scope>NUCLEOTIDE SEQUENCE</scope>
    <source>
        <strain evidence="1">BPL698</strain>
    </source>
</reference>
<comment type="caution">
    <text evidence="1">The sequence shown here is derived from an EMBL/GenBank/DDBJ whole genome shotgun (WGS) entry which is preliminary data.</text>
</comment>
<feature type="non-terminal residue" evidence="1">
    <location>
        <position position="1"/>
    </location>
</feature>
<evidence type="ECO:0000313" key="1">
    <source>
        <dbReference type="EMBL" id="KAI9436504.1"/>
    </source>
</evidence>
<dbReference type="EMBL" id="JAGFNK010000984">
    <property type="protein sequence ID" value="KAI9436504.1"/>
    <property type="molecule type" value="Genomic_DNA"/>
</dbReference>
<gene>
    <name evidence="1" type="ORF">F5148DRAFT_1357030</name>
</gene>